<dbReference type="InterPro" id="IPR029058">
    <property type="entry name" value="AB_hydrolase_fold"/>
</dbReference>
<evidence type="ECO:0000259" key="1">
    <source>
        <dbReference type="Pfam" id="PF12146"/>
    </source>
</evidence>
<dbReference type="InterPro" id="IPR051044">
    <property type="entry name" value="MAG_DAG_Lipase"/>
</dbReference>
<protein>
    <submittedName>
        <fullName evidence="2">Lysophospholipase</fullName>
    </submittedName>
</protein>
<dbReference type="PATRIC" id="fig|1114963.3.peg.182"/>
<reference evidence="2 3" key="1">
    <citation type="journal article" date="2015" name="G3 (Bethesda)">
        <title>Insights into Ongoing Evolution of the Hexachlorocyclohexane Catabolic Pathway from Comparative Genomics of Ten Sphingomonadaceae Strains.</title>
        <authorList>
            <person name="Pearce S.L."/>
            <person name="Oakeshott J.G."/>
            <person name="Pandey G."/>
        </authorList>
    </citation>
    <scope>NUCLEOTIDE SEQUENCE [LARGE SCALE GENOMIC DNA]</scope>
    <source>
        <strain evidence="2 3">LL02</strain>
    </source>
</reference>
<evidence type="ECO:0000313" key="2">
    <source>
        <dbReference type="EMBL" id="KMS60278.1"/>
    </source>
</evidence>
<dbReference type="SUPFAM" id="SSF53474">
    <property type="entry name" value="alpha/beta-Hydrolases"/>
    <property type="match status" value="1"/>
</dbReference>
<feature type="domain" description="Serine aminopeptidase S33" evidence="1">
    <location>
        <begin position="51"/>
        <end position="308"/>
    </location>
</feature>
<dbReference type="InterPro" id="IPR022742">
    <property type="entry name" value="Hydrolase_4"/>
</dbReference>
<comment type="caution">
    <text evidence="2">The sequence shown here is derived from an EMBL/GenBank/DDBJ whole genome shotgun (WGS) entry which is preliminary data.</text>
</comment>
<keyword evidence="3" id="KW-1185">Reference proteome</keyword>
<accession>A0A0J7YAA6</accession>
<gene>
    <name evidence="2" type="ORF">V474_00925</name>
</gene>
<dbReference type="PANTHER" id="PTHR11614">
    <property type="entry name" value="PHOSPHOLIPASE-RELATED"/>
    <property type="match status" value="1"/>
</dbReference>
<dbReference type="Pfam" id="PF12146">
    <property type="entry name" value="Hydrolase_4"/>
    <property type="match status" value="1"/>
</dbReference>
<sequence length="330" mass="35814">MTSAIETILQSAAPSSAARRAIPPEAVESRWSLPDGHALRRIDWPVLTEGQRRGSILFMPGRGDAYEKWLETLDGWHREGWQVTSADWRGQGGSGRLGRDATTGHVSDFSVWVDDYAALFADWAASTPGPHVAVGHSMGGHLVLRAVAQGAVKPDAVVLSAPMLGIHPAWIPASVLHPVARGIVALGDPSRPAWKGGEKPGAGPRARSLLLTHDDGRYDDEEWWRRARPAIAMGPASWGWVERGLASMHMLERPGVLEAVTVPVLLLGTSIDALVSWPAIRRAAARLPQGELVSFGSECRHEILREVDPVRDRALDAIKHFLNRHAPARG</sequence>
<dbReference type="OrthoDB" id="9788260at2"/>
<organism evidence="2 3">
    <name type="scientific">Novosphingobium barchaimii LL02</name>
    <dbReference type="NCBI Taxonomy" id="1114963"/>
    <lineage>
        <taxon>Bacteria</taxon>
        <taxon>Pseudomonadati</taxon>
        <taxon>Pseudomonadota</taxon>
        <taxon>Alphaproteobacteria</taxon>
        <taxon>Sphingomonadales</taxon>
        <taxon>Sphingomonadaceae</taxon>
        <taxon>Novosphingobium</taxon>
    </lineage>
</organism>
<dbReference type="RefSeq" id="WP_059149703.1">
    <property type="nucleotide sequence ID" value="NZ_KQ130452.1"/>
</dbReference>
<dbReference type="EMBL" id="JACU01000001">
    <property type="protein sequence ID" value="KMS60278.1"/>
    <property type="molecule type" value="Genomic_DNA"/>
</dbReference>
<dbReference type="Gene3D" id="3.40.50.1820">
    <property type="entry name" value="alpha/beta hydrolase"/>
    <property type="match status" value="1"/>
</dbReference>
<proteinExistence type="predicted"/>
<evidence type="ECO:0000313" key="3">
    <source>
        <dbReference type="Proteomes" id="UP000052268"/>
    </source>
</evidence>
<dbReference type="Proteomes" id="UP000052268">
    <property type="component" value="Unassembled WGS sequence"/>
</dbReference>
<name>A0A0J7YAA6_9SPHN</name>
<dbReference type="AlphaFoldDB" id="A0A0J7YAA6"/>